<dbReference type="FunFam" id="3.40.1190.20:FF:000001">
    <property type="entry name" value="Phosphofructokinase"/>
    <property type="match status" value="1"/>
</dbReference>
<evidence type="ECO:0000256" key="4">
    <source>
        <dbReference type="ARBA" id="ARBA00022741"/>
    </source>
</evidence>
<dbReference type="PROSITE" id="PS00583">
    <property type="entry name" value="PFKB_KINASES_1"/>
    <property type="match status" value="1"/>
</dbReference>
<dbReference type="GO" id="GO:0008443">
    <property type="term" value="F:phosphofructokinase activity"/>
    <property type="evidence" value="ECO:0007669"/>
    <property type="project" value="TreeGrafter"/>
</dbReference>
<organism evidence="9 10">
    <name type="scientific">Jeotgalibaca dankookensis</name>
    <dbReference type="NCBI Taxonomy" id="708126"/>
    <lineage>
        <taxon>Bacteria</taxon>
        <taxon>Bacillati</taxon>
        <taxon>Bacillota</taxon>
        <taxon>Bacilli</taxon>
        <taxon>Lactobacillales</taxon>
        <taxon>Carnobacteriaceae</taxon>
        <taxon>Jeotgalibaca</taxon>
    </lineage>
</organism>
<dbReference type="Gene3D" id="3.40.1190.20">
    <property type="match status" value="1"/>
</dbReference>
<dbReference type="InterPro" id="IPR002173">
    <property type="entry name" value="Carboh/pur_kinase_PfkB_CS"/>
</dbReference>
<dbReference type="PANTHER" id="PTHR46566:SF5">
    <property type="entry name" value="1-PHOSPHOFRUCTOKINASE"/>
    <property type="match status" value="1"/>
</dbReference>
<dbReference type="GO" id="GO:0009024">
    <property type="term" value="F:tagatose-6-phosphate kinase activity"/>
    <property type="evidence" value="ECO:0007669"/>
    <property type="project" value="UniProtKB-EC"/>
</dbReference>
<evidence type="ECO:0000256" key="3">
    <source>
        <dbReference type="ARBA" id="ARBA00022736"/>
    </source>
</evidence>
<evidence type="ECO:0000313" key="10">
    <source>
        <dbReference type="Proteomes" id="UP000188993"/>
    </source>
</evidence>
<dbReference type="EMBL" id="CP019728">
    <property type="protein sequence ID" value="AQS53766.1"/>
    <property type="molecule type" value="Genomic_DNA"/>
</dbReference>
<keyword evidence="5 9" id="KW-0418">Kinase</keyword>
<dbReference type="EC" id="2.7.1.144" evidence="7"/>
<dbReference type="PIRSF" id="PIRSF000535">
    <property type="entry name" value="1PFK/6PFK/LacC"/>
    <property type="match status" value="1"/>
</dbReference>
<evidence type="ECO:0000256" key="6">
    <source>
        <dbReference type="ARBA" id="ARBA00022840"/>
    </source>
</evidence>
<dbReference type="KEGG" id="jda:BW727_101399"/>
<evidence type="ECO:0000256" key="7">
    <source>
        <dbReference type="PIRNR" id="PIRNR000535"/>
    </source>
</evidence>
<evidence type="ECO:0000313" key="9">
    <source>
        <dbReference type="EMBL" id="AQS53766.1"/>
    </source>
</evidence>
<gene>
    <name evidence="9" type="primary">lacC_1</name>
    <name evidence="9" type="ORF">BW727_101399</name>
</gene>
<dbReference type="Pfam" id="PF00294">
    <property type="entry name" value="PfkB"/>
    <property type="match status" value="1"/>
</dbReference>
<comment type="similarity">
    <text evidence="1">Belongs to the carbohydrate kinase pfkB family.</text>
</comment>
<dbReference type="OrthoDB" id="9801219at2"/>
<dbReference type="SUPFAM" id="SSF53613">
    <property type="entry name" value="Ribokinase-like"/>
    <property type="match status" value="1"/>
</dbReference>
<dbReference type="AlphaFoldDB" id="A0A1S6IQD7"/>
<dbReference type="GO" id="GO:0005524">
    <property type="term" value="F:ATP binding"/>
    <property type="evidence" value="ECO:0007669"/>
    <property type="project" value="UniProtKB-KW"/>
</dbReference>
<comment type="pathway">
    <text evidence="7">Carbohydrate metabolism; D-tagatose 6-phosphate degradation; D-glyceraldehyde 3-phosphate and glycerone phosphate from D-tagatose 6-phosphate: step 1/2.</text>
</comment>
<proteinExistence type="inferred from homology"/>
<dbReference type="PANTHER" id="PTHR46566">
    <property type="entry name" value="1-PHOSPHOFRUCTOKINASE-RELATED"/>
    <property type="match status" value="1"/>
</dbReference>
<dbReference type="InterPro" id="IPR011611">
    <property type="entry name" value="PfkB_dom"/>
</dbReference>
<dbReference type="GO" id="GO:0044281">
    <property type="term" value="P:small molecule metabolic process"/>
    <property type="evidence" value="ECO:0007669"/>
    <property type="project" value="UniProtKB-ARBA"/>
</dbReference>
<keyword evidence="6 7" id="KW-0067">ATP-binding</keyword>
<evidence type="ECO:0000256" key="5">
    <source>
        <dbReference type="ARBA" id="ARBA00022777"/>
    </source>
</evidence>
<dbReference type="GO" id="GO:2001059">
    <property type="term" value="P:D-tagatose 6-phosphate catabolic process"/>
    <property type="evidence" value="ECO:0007669"/>
    <property type="project" value="UniProtKB-UniPathway"/>
</dbReference>
<dbReference type="UniPathway" id="UPA00704">
    <property type="reaction ID" value="UER00715"/>
</dbReference>
<accession>A0A1S6IQD7</accession>
<dbReference type="RefSeq" id="WP_062470321.1">
    <property type="nucleotide sequence ID" value="NZ_BBYN01000019.1"/>
</dbReference>
<dbReference type="CDD" id="cd01164">
    <property type="entry name" value="FruK_PfkB_like"/>
    <property type="match status" value="1"/>
</dbReference>
<feature type="domain" description="Carbohydrate kinase PfkB" evidence="8">
    <location>
        <begin position="19"/>
        <end position="295"/>
    </location>
</feature>
<dbReference type="GO" id="GO:0005988">
    <property type="term" value="P:lactose metabolic process"/>
    <property type="evidence" value="ECO:0007669"/>
    <property type="project" value="UniProtKB-KW"/>
</dbReference>
<sequence length="313" mass="34367">MILTVTMNPSVDIGYRLETFLLDDVNRVTDVSKTAGGKGLNVARVIHDLGLEVGATGIIGGTLGNFITEKLAEQHLREYFFKINKESRNCIAILHEGKQTEILEKGPHISEEETAAFLEYFQQLLETENISVLTISGSLPKGMTADVYKRLISLANQKDIPVVLDTSGSVLIEVLEDSSLKIAAIKPNYDELSAIENKELSTNPSEWQEILETPRYNQIDWVITSLGAAGAFAKHKHDFYQVSIPSIEVVNPVGSGDATVAGIAVALNQALAPEELLRTAMTTGMLNTMEMTTGTVNKDLFHEYFNQVTIKKL</sequence>
<keyword evidence="4 7" id="KW-0547">Nucleotide-binding</keyword>
<dbReference type="GO" id="GO:0016052">
    <property type="term" value="P:carbohydrate catabolic process"/>
    <property type="evidence" value="ECO:0007669"/>
    <property type="project" value="UniProtKB-ARBA"/>
</dbReference>
<dbReference type="STRING" id="708126.BW727_101399"/>
<reference evidence="9 10" key="1">
    <citation type="journal article" date="2014" name="Int. J. Syst. Evol. Microbiol.">
        <title>Jeotgalibaca dankookensis gen. nov., sp. nov., a member of the family Carnobacteriaceae, isolated from seujeot (Korean traditional food).</title>
        <authorList>
            <person name="Lee D.G."/>
            <person name="Trujillo M.E."/>
            <person name="Kang H."/>
            <person name="Ahn T.Y."/>
        </authorList>
    </citation>
    <scope>NUCLEOTIDE SEQUENCE [LARGE SCALE GENOMIC DNA]</scope>
    <source>
        <strain evidence="9 10">EX-07</strain>
    </source>
</reference>
<name>A0A1S6IQD7_9LACT</name>
<evidence type="ECO:0000256" key="2">
    <source>
        <dbReference type="ARBA" id="ARBA00022679"/>
    </source>
</evidence>
<comment type="catalytic activity">
    <reaction evidence="7">
        <text>D-tagatofuranose 6-phosphate + ATP = D-tagatofuranose 1,6-bisphosphate + ADP + H(+)</text>
        <dbReference type="Rhea" id="RHEA:12420"/>
        <dbReference type="ChEBI" id="CHEBI:15378"/>
        <dbReference type="ChEBI" id="CHEBI:30616"/>
        <dbReference type="ChEBI" id="CHEBI:58694"/>
        <dbReference type="ChEBI" id="CHEBI:58695"/>
        <dbReference type="ChEBI" id="CHEBI:456216"/>
        <dbReference type="EC" id="2.7.1.144"/>
    </reaction>
</comment>
<dbReference type="InterPro" id="IPR029056">
    <property type="entry name" value="Ribokinase-like"/>
</dbReference>
<dbReference type="InterPro" id="IPR017583">
    <property type="entry name" value="Tagatose/fructose_Pkinase"/>
</dbReference>
<keyword evidence="3 7" id="KW-0423">Lactose metabolism</keyword>
<dbReference type="PROSITE" id="PS00584">
    <property type="entry name" value="PFKB_KINASES_2"/>
    <property type="match status" value="1"/>
</dbReference>
<dbReference type="NCBIfam" id="TIGR03168">
    <property type="entry name" value="1-PFK"/>
    <property type="match status" value="1"/>
</dbReference>
<keyword evidence="2 7" id="KW-0808">Transferase</keyword>
<protein>
    <recommendedName>
        <fullName evidence="7">Tagatose-6-phosphate kinase</fullName>
        <ecNumber evidence="7">2.7.1.144</ecNumber>
    </recommendedName>
</protein>
<keyword evidence="10" id="KW-1185">Reference proteome</keyword>
<dbReference type="Proteomes" id="UP000188993">
    <property type="component" value="Chromosome"/>
</dbReference>
<evidence type="ECO:0000256" key="1">
    <source>
        <dbReference type="ARBA" id="ARBA00005380"/>
    </source>
</evidence>
<dbReference type="GO" id="GO:0005829">
    <property type="term" value="C:cytosol"/>
    <property type="evidence" value="ECO:0007669"/>
    <property type="project" value="TreeGrafter"/>
</dbReference>
<comment type="similarity">
    <text evidence="7">Belongs to the carbohydrate kinase PfkB family. LacC subfamily.</text>
</comment>
<evidence type="ECO:0000259" key="8">
    <source>
        <dbReference type="Pfam" id="PF00294"/>
    </source>
</evidence>